<proteinExistence type="predicted"/>
<evidence type="ECO:0000313" key="2">
    <source>
        <dbReference type="Proteomes" id="UP001186974"/>
    </source>
</evidence>
<accession>A0ACC3DA62</accession>
<comment type="caution">
    <text evidence="1">The sequence shown here is derived from an EMBL/GenBank/DDBJ whole genome shotgun (WGS) entry which is preliminary data.</text>
</comment>
<name>A0ACC3DA62_9PEZI</name>
<reference evidence="1" key="1">
    <citation type="submission" date="2024-09" db="EMBL/GenBank/DDBJ databases">
        <title>Black Yeasts Isolated from many extreme environments.</title>
        <authorList>
            <person name="Coleine C."/>
            <person name="Stajich J.E."/>
            <person name="Selbmann L."/>
        </authorList>
    </citation>
    <scope>NUCLEOTIDE SEQUENCE</scope>
    <source>
        <strain evidence="1">CCFEE 5737</strain>
    </source>
</reference>
<organism evidence="1 2">
    <name type="scientific">Coniosporium uncinatum</name>
    <dbReference type="NCBI Taxonomy" id="93489"/>
    <lineage>
        <taxon>Eukaryota</taxon>
        <taxon>Fungi</taxon>
        <taxon>Dikarya</taxon>
        <taxon>Ascomycota</taxon>
        <taxon>Pezizomycotina</taxon>
        <taxon>Dothideomycetes</taxon>
        <taxon>Dothideomycetes incertae sedis</taxon>
        <taxon>Coniosporium</taxon>
    </lineage>
</organism>
<dbReference type="EMBL" id="JAWDJW010006585">
    <property type="protein sequence ID" value="KAK3064198.1"/>
    <property type="molecule type" value="Genomic_DNA"/>
</dbReference>
<dbReference type="Proteomes" id="UP001186974">
    <property type="component" value="Unassembled WGS sequence"/>
</dbReference>
<sequence length="194" mass="20243">MLRFPLLVASCLAAFTSALKIQKFDDNYDNLGQSIALGIPAITSVNGLTYQGWTLGTSNPVTGTNGGVIPHTQKNTAVAVTTLTPTGNPGVISVGKGVKCFDAKSFYFGCILNAAQGQVSAATGCGINVSGFTAYGKNMVGSVSFNYDPASPMRLADLSKNPNYKCLTNLTIAVLTPQALALLQIDDFVHTNNS</sequence>
<keyword evidence="2" id="KW-1185">Reference proteome</keyword>
<gene>
    <name evidence="1" type="ORF">LTS18_009339</name>
</gene>
<protein>
    <submittedName>
        <fullName evidence="1">Uncharacterized protein</fullName>
    </submittedName>
</protein>
<evidence type="ECO:0000313" key="1">
    <source>
        <dbReference type="EMBL" id="KAK3064198.1"/>
    </source>
</evidence>